<comment type="similarity">
    <text evidence="3">Belongs to the PstS family.</text>
</comment>
<keyword evidence="7" id="KW-0564">Palmitate</keyword>
<dbReference type="Proteomes" id="UP001597383">
    <property type="component" value="Unassembled WGS sequence"/>
</dbReference>
<sequence length="413" mass="46105">MLGIYFGIAFIIVLLLVIIAAFSKNKNIWFKVLGFFVACLLIIFVAFFAIVITLLMGEVKFYPQFIIGVTIGILFFLCNGFFRFLKPRMLKISVISFIALCVIAVIGNQGYEAYVKSVTMDNQEVDLTEYEPFVAGSKVATLDEPASFKMEGELPRLDGATALYPLYAAFVQATYPEKNYDVYNNSEVMSRKTPNAYNNLINGDVDIIFVAGPSSRQINKAEQQGVELNMTPIGREAFVFFVHAKNPVEGLTTQELKDIYAGKITNWSDVGGKNESIRAFQRPDDSGSQTALENFMENTPLMEPPTDDVVTGMGGIISETADYRNYKNAIGYSFRFFSMDMVQNNAIRHLEIDGVFPNKDTIRNGEYPIASEFYAITAGSENPNVDAFLEWILSEEGQELVEKTGYVPVSESE</sequence>
<feature type="transmembrane region" description="Helical" evidence="9">
    <location>
        <begin position="61"/>
        <end position="82"/>
    </location>
</feature>
<evidence type="ECO:0000313" key="11">
    <source>
        <dbReference type="EMBL" id="MFD2042718.1"/>
    </source>
</evidence>
<dbReference type="Pfam" id="PF12849">
    <property type="entry name" value="PBP_like_2"/>
    <property type="match status" value="1"/>
</dbReference>
<keyword evidence="9" id="KW-1133">Transmembrane helix</keyword>
<dbReference type="RefSeq" id="WP_377554277.1">
    <property type="nucleotide sequence ID" value="NZ_JBHUHQ010000002.1"/>
</dbReference>
<evidence type="ECO:0000256" key="3">
    <source>
        <dbReference type="ARBA" id="ARBA00008725"/>
    </source>
</evidence>
<evidence type="ECO:0000259" key="10">
    <source>
        <dbReference type="Pfam" id="PF12849"/>
    </source>
</evidence>
<keyword evidence="5" id="KW-0592">Phosphate transport</keyword>
<name>A0ABW4VWP4_9BACI</name>
<evidence type="ECO:0000256" key="1">
    <source>
        <dbReference type="ARBA" id="ARBA00002841"/>
    </source>
</evidence>
<feature type="domain" description="PBP" evidence="10">
    <location>
        <begin position="158"/>
        <end position="396"/>
    </location>
</feature>
<organism evidence="11 12">
    <name type="scientific">Ornithinibacillus salinisoli</name>
    <dbReference type="NCBI Taxonomy" id="1848459"/>
    <lineage>
        <taxon>Bacteria</taxon>
        <taxon>Bacillati</taxon>
        <taxon>Bacillota</taxon>
        <taxon>Bacilli</taxon>
        <taxon>Bacillales</taxon>
        <taxon>Bacillaceae</taxon>
        <taxon>Ornithinibacillus</taxon>
    </lineage>
</organism>
<dbReference type="PANTHER" id="PTHR30570">
    <property type="entry name" value="PERIPLASMIC PHOSPHATE BINDING COMPONENT OF PHOSPHATE ABC TRANSPORTER"/>
    <property type="match status" value="1"/>
</dbReference>
<keyword evidence="9" id="KW-0812">Transmembrane</keyword>
<keyword evidence="8" id="KW-0449">Lipoprotein</keyword>
<protein>
    <submittedName>
        <fullName evidence="11">Substrate-binding domain-containing protein</fullName>
    </submittedName>
</protein>
<reference evidence="12" key="1">
    <citation type="journal article" date="2019" name="Int. J. Syst. Evol. Microbiol.">
        <title>The Global Catalogue of Microorganisms (GCM) 10K type strain sequencing project: providing services to taxonomists for standard genome sequencing and annotation.</title>
        <authorList>
            <consortium name="The Broad Institute Genomics Platform"/>
            <consortium name="The Broad Institute Genome Sequencing Center for Infectious Disease"/>
            <person name="Wu L."/>
            <person name="Ma J."/>
        </authorList>
    </citation>
    <scope>NUCLEOTIDE SEQUENCE [LARGE SCALE GENOMIC DNA]</scope>
    <source>
        <strain evidence="12">R28</strain>
    </source>
</reference>
<evidence type="ECO:0000256" key="5">
    <source>
        <dbReference type="ARBA" id="ARBA00022592"/>
    </source>
</evidence>
<evidence type="ECO:0000256" key="4">
    <source>
        <dbReference type="ARBA" id="ARBA00011529"/>
    </source>
</evidence>
<feature type="transmembrane region" description="Helical" evidence="9">
    <location>
        <begin position="35"/>
        <end position="55"/>
    </location>
</feature>
<dbReference type="PANTHER" id="PTHR30570:SF1">
    <property type="entry name" value="PHOSPHATE-BINDING PROTEIN PSTS"/>
    <property type="match status" value="1"/>
</dbReference>
<evidence type="ECO:0000256" key="7">
    <source>
        <dbReference type="ARBA" id="ARBA00023139"/>
    </source>
</evidence>
<comment type="caution">
    <text evidence="11">The sequence shown here is derived from an EMBL/GenBank/DDBJ whole genome shotgun (WGS) entry which is preliminary data.</text>
</comment>
<comment type="subcellular location">
    <subcellularLocation>
        <location evidence="2">Cell membrane</location>
        <topology evidence="2">Lipid-anchor</topology>
    </subcellularLocation>
</comment>
<dbReference type="SUPFAM" id="SSF53850">
    <property type="entry name" value="Periplasmic binding protein-like II"/>
    <property type="match status" value="1"/>
</dbReference>
<keyword evidence="12" id="KW-1185">Reference proteome</keyword>
<evidence type="ECO:0000256" key="9">
    <source>
        <dbReference type="SAM" id="Phobius"/>
    </source>
</evidence>
<gene>
    <name evidence="11" type="ORF">ACFSJF_00145</name>
</gene>
<evidence type="ECO:0000256" key="8">
    <source>
        <dbReference type="ARBA" id="ARBA00023288"/>
    </source>
</evidence>
<evidence type="ECO:0000313" key="12">
    <source>
        <dbReference type="Proteomes" id="UP001597383"/>
    </source>
</evidence>
<keyword evidence="5" id="KW-0813">Transport</keyword>
<dbReference type="InterPro" id="IPR050811">
    <property type="entry name" value="Phosphate_ABC_transporter"/>
</dbReference>
<dbReference type="EMBL" id="JBHUHQ010000002">
    <property type="protein sequence ID" value="MFD2042718.1"/>
    <property type="molecule type" value="Genomic_DNA"/>
</dbReference>
<keyword evidence="6" id="KW-0732">Signal</keyword>
<feature type="transmembrane region" description="Helical" evidence="9">
    <location>
        <begin position="6"/>
        <end position="23"/>
    </location>
</feature>
<accession>A0ABW4VWP4</accession>
<dbReference type="Gene3D" id="3.40.190.10">
    <property type="entry name" value="Periplasmic binding protein-like II"/>
    <property type="match status" value="2"/>
</dbReference>
<evidence type="ECO:0000256" key="2">
    <source>
        <dbReference type="ARBA" id="ARBA00004193"/>
    </source>
</evidence>
<comment type="function">
    <text evidence="1">Part of the ABC transporter complex PstSACB involved in phosphate import.</text>
</comment>
<dbReference type="InterPro" id="IPR024370">
    <property type="entry name" value="PBP_domain"/>
</dbReference>
<comment type="subunit">
    <text evidence="4">The complex is composed of two ATP-binding proteins (PstB), two transmembrane proteins (PstC and PstA) and a solute-binding protein (PstS).</text>
</comment>
<proteinExistence type="inferred from homology"/>
<evidence type="ECO:0000256" key="6">
    <source>
        <dbReference type="ARBA" id="ARBA00022729"/>
    </source>
</evidence>
<keyword evidence="9" id="KW-0472">Membrane</keyword>
<feature type="transmembrane region" description="Helical" evidence="9">
    <location>
        <begin position="89"/>
        <end position="107"/>
    </location>
</feature>